<sequence length="1016" mass="117239">MLQLRSWSDCEDDYFSFLDRKDSPNGVSTVVICRLCDHKPFSGRTFFEHLFSPSHTEKLSAFMIAERSFSFWKDHIERCRGITVTVPLARQPSENNEFTEENKGFELSDSLVFKTIPLFSSGVSKEKEKLSASEVDLLVNLMMRIDAQNWRGERDCLSMFIKTVSRPKFCDLCQYNVKTYNFARHMMSKRHLNALTGVSQKEFNFWVNLLTLESDSTIDPADRMRILHKKNTRPIPLLDFKIESLLIEKPYRDEKINELQESLKNINKEQLVHVFGPSNSHEEIACFACNLPKNHFKSQSELIFHIFSEQHVKYMNYAASIEDLDFWKNWANSILEYAKETTPEPAPPTVAKEVTPEAALSEVVVLEPIEFVKVQNNPCVPMLDEMIEGETAMSNDPRIPLLDVLQSQSGALSSKTIRKTRIRKIIISESEYESKLKTCQVIYQFCTESKATRQKVNCTCYHCPGNHRMTTIHEIMDHVFLSDHARMINYQGSAADFSYYHSLMKTMPKRYELSTPQSGEEIPVETPENKKPPTGRKAKAPKKTPPVLVVNPIRAPINTACTVPLFKTPSSSRQTPETRWFGPTNVQYEALLQLKSQETACFQTRLQLPKCEACDIDMSGWSMLEIALHGFSVTHLHKYQSMGGWVRIEDYDFWIQIISTSLVISPPSSNRRPIRMGVVVDFSYGSKNSSELTSYEKALISNMDVNELNRYTVMITASVWDQNGQNDLKLTFQFGGCLHCDVWLLSPVEVVNHFSSDAQLKKTRGIGSIDGIMDYVKHSQKQTELIPFLRLFWSYFVVDRLLRMKILSKLSGGQAKKSKIAEEQFLKHLETVGQLTKSVDKNRSELRTTLTVIGIGILIRFLSSIAFFVFPYHPEVTEAIMLYMDGIFIFTFCFYLSPLKHLNWGYCRLKCTFIDFGNSGLTDEQWKELFPIMRYRECFLDFFYVALIFIYYICHIVIVTTLWFLIHPLRESIGLLVLIIVHSSVCLLIWFFFLLRTFTTLRELRKTLSQCRAPDF</sequence>
<feature type="compositionally biased region" description="Basic residues" evidence="1">
    <location>
        <begin position="533"/>
        <end position="542"/>
    </location>
</feature>
<dbReference type="PANTHER" id="PTHR36936:SF2">
    <property type="entry name" value="C2H2-TYPE DOMAIN-CONTAINING PROTEIN"/>
    <property type="match status" value="1"/>
</dbReference>
<feature type="transmembrane region" description="Helical" evidence="2">
    <location>
        <begin position="942"/>
        <end position="966"/>
    </location>
</feature>
<dbReference type="AlphaFoldDB" id="A0A1I7UD69"/>
<dbReference type="WBParaSite" id="Csp11.Scaffold629.g8149.t2">
    <property type="protein sequence ID" value="Csp11.Scaffold629.g8149.t2"/>
    <property type="gene ID" value="Csp11.Scaffold629.g8149"/>
</dbReference>
<keyword evidence="2" id="KW-1133">Transmembrane helix</keyword>
<evidence type="ECO:0000256" key="2">
    <source>
        <dbReference type="SAM" id="Phobius"/>
    </source>
</evidence>
<organism evidence="3 4">
    <name type="scientific">Caenorhabditis tropicalis</name>
    <dbReference type="NCBI Taxonomy" id="1561998"/>
    <lineage>
        <taxon>Eukaryota</taxon>
        <taxon>Metazoa</taxon>
        <taxon>Ecdysozoa</taxon>
        <taxon>Nematoda</taxon>
        <taxon>Chromadorea</taxon>
        <taxon>Rhabditida</taxon>
        <taxon>Rhabditina</taxon>
        <taxon>Rhabditomorpha</taxon>
        <taxon>Rhabditoidea</taxon>
        <taxon>Rhabditidae</taxon>
        <taxon>Peloderinae</taxon>
        <taxon>Caenorhabditis</taxon>
    </lineage>
</organism>
<accession>A0A1I7UD69</accession>
<keyword evidence="2" id="KW-0472">Membrane</keyword>
<name>A0A1I7UD69_9PELO</name>
<feature type="transmembrane region" description="Helical" evidence="2">
    <location>
        <begin position="879"/>
        <end position="896"/>
    </location>
</feature>
<protein>
    <submittedName>
        <fullName evidence="4">C2H2-type domain-containing protein</fullName>
    </submittedName>
</protein>
<dbReference type="Proteomes" id="UP000095282">
    <property type="component" value="Unplaced"/>
</dbReference>
<keyword evidence="3" id="KW-1185">Reference proteome</keyword>
<reference evidence="4" key="1">
    <citation type="submission" date="2016-11" db="UniProtKB">
        <authorList>
            <consortium name="WormBaseParasite"/>
        </authorList>
    </citation>
    <scope>IDENTIFICATION</scope>
</reference>
<feature type="transmembrane region" description="Helical" evidence="2">
    <location>
        <begin position="850"/>
        <end position="873"/>
    </location>
</feature>
<feature type="region of interest" description="Disordered" evidence="1">
    <location>
        <begin position="512"/>
        <end position="543"/>
    </location>
</feature>
<dbReference type="PANTHER" id="PTHR36936">
    <property type="entry name" value="PROTEIN CBG25168"/>
    <property type="match status" value="1"/>
</dbReference>
<proteinExistence type="predicted"/>
<evidence type="ECO:0000313" key="4">
    <source>
        <dbReference type="WBParaSite" id="Csp11.Scaffold629.g8149.t2"/>
    </source>
</evidence>
<keyword evidence="2" id="KW-0812">Transmembrane</keyword>
<evidence type="ECO:0000313" key="3">
    <source>
        <dbReference type="Proteomes" id="UP000095282"/>
    </source>
</evidence>
<feature type="transmembrane region" description="Helical" evidence="2">
    <location>
        <begin position="972"/>
        <end position="995"/>
    </location>
</feature>
<evidence type="ECO:0000256" key="1">
    <source>
        <dbReference type="SAM" id="MobiDB-lite"/>
    </source>
</evidence>